<keyword evidence="3" id="KW-0804">Transcription</keyword>
<evidence type="ECO:0000256" key="3">
    <source>
        <dbReference type="ARBA" id="ARBA00023163"/>
    </source>
</evidence>
<evidence type="ECO:0000256" key="2">
    <source>
        <dbReference type="ARBA" id="ARBA00023125"/>
    </source>
</evidence>
<sequence length="301" mass="33728">MGQALLGSEFRVRDTHGILMRPEHRIRDRSDGLGWQSLYASVQHEAPYEASFNAVEDHLMILHLNGPVAVERRLGAKVERRVVPPGGLFILPGGLDFGVRLEGELDTLHIYLRNQIVREVAGELGIEDDDLALRPSLGEPDPLAESLALAVREAMCDATPGTSVYVDYLSRVLAARLLRRYSWRAVPEMGECGGLTRIQMALVEDFIEEHLCSSLSLDDLARACDLSPSYFARRFKVSMGMPPHQYLIRKRVDRAKRLLRGTTPIVEVALDCGFSHQEHLTNVFRRATGQTPAAYRRAVQF</sequence>
<dbReference type="PROSITE" id="PS00041">
    <property type="entry name" value="HTH_ARAC_FAMILY_1"/>
    <property type="match status" value="1"/>
</dbReference>
<dbReference type="InterPro" id="IPR009057">
    <property type="entry name" value="Homeodomain-like_sf"/>
</dbReference>
<dbReference type="Proteomes" id="UP000466966">
    <property type="component" value="Unassembled WGS sequence"/>
</dbReference>
<dbReference type="GO" id="GO:0003700">
    <property type="term" value="F:DNA-binding transcription factor activity"/>
    <property type="evidence" value="ECO:0007669"/>
    <property type="project" value="InterPro"/>
</dbReference>
<feature type="domain" description="HTH araC/xylS-type" evidence="4">
    <location>
        <begin position="201"/>
        <end position="298"/>
    </location>
</feature>
<dbReference type="OrthoDB" id="7426043at2"/>
<gene>
    <name evidence="5" type="ORF">GRI99_16630</name>
</gene>
<organism evidence="5 6">
    <name type="scientific">Alteraurantiacibacter buctensis</name>
    <dbReference type="NCBI Taxonomy" id="1503981"/>
    <lineage>
        <taxon>Bacteria</taxon>
        <taxon>Pseudomonadati</taxon>
        <taxon>Pseudomonadota</taxon>
        <taxon>Alphaproteobacteria</taxon>
        <taxon>Sphingomonadales</taxon>
        <taxon>Erythrobacteraceae</taxon>
        <taxon>Alteraurantiacibacter</taxon>
    </lineage>
</organism>
<keyword evidence="2" id="KW-0238">DNA-binding</keyword>
<dbReference type="RefSeq" id="WP_160773184.1">
    <property type="nucleotide sequence ID" value="NZ_WTYV01000008.1"/>
</dbReference>
<dbReference type="SUPFAM" id="SSF46689">
    <property type="entry name" value="Homeodomain-like"/>
    <property type="match status" value="2"/>
</dbReference>
<evidence type="ECO:0000259" key="4">
    <source>
        <dbReference type="PROSITE" id="PS01124"/>
    </source>
</evidence>
<dbReference type="InterPro" id="IPR018060">
    <property type="entry name" value="HTH_AraC"/>
</dbReference>
<evidence type="ECO:0000313" key="6">
    <source>
        <dbReference type="Proteomes" id="UP000466966"/>
    </source>
</evidence>
<name>A0A844Z1Z6_9SPHN</name>
<dbReference type="GO" id="GO:0043565">
    <property type="term" value="F:sequence-specific DNA binding"/>
    <property type="evidence" value="ECO:0007669"/>
    <property type="project" value="InterPro"/>
</dbReference>
<dbReference type="Gene3D" id="1.10.10.60">
    <property type="entry name" value="Homeodomain-like"/>
    <property type="match status" value="2"/>
</dbReference>
<proteinExistence type="predicted"/>
<keyword evidence="6" id="KW-1185">Reference proteome</keyword>
<dbReference type="Pfam" id="PF12833">
    <property type="entry name" value="HTH_18"/>
    <property type="match status" value="1"/>
</dbReference>
<dbReference type="PANTHER" id="PTHR46796">
    <property type="entry name" value="HTH-TYPE TRANSCRIPTIONAL ACTIVATOR RHAS-RELATED"/>
    <property type="match status" value="1"/>
</dbReference>
<dbReference type="InterPro" id="IPR018062">
    <property type="entry name" value="HTH_AraC-typ_CS"/>
</dbReference>
<dbReference type="SMART" id="SM00342">
    <property type="entry name" value="HTH_ARAC"/>
    <property type="match status" value="1"/>
</dbReference>
<evidence type="ECO:0000256" key="1">
    <source>
        <dbReference type="ARBA" id="ARBA00023015"/>
    </source>
</evidence>
<keyword evidence="1" id="KW-0805">Transcription regulation</keyword>
<dbReference type="AlphaFoldDB" id="A0A844Z1Z6"/>
<protein>
    <submittedName>
        <fullName evidence="5">Helix-turn-helix domain-containing protein</fullName>
    </submittedName>
</protein>
<evidence type="ECO:0000313" key="5">
    <source>
        <dbReference type="EMBL" id="MXO73256.1"/>
    </source>
</evidence>
<accession>A0A844Z1Z6</accession>
<dbReference type="PANTHER" id="PTHR46796:SF6">
    <property type="entry name" value="ARAC SUBFAMILY"/>
    <property type="match status" value="1"/>
</dbReference>
<dbReference type="InterPro" id="IPR050204">
    <property type="entry name" value="AraC_XylS_family_regulators"/>
</dbReference>
<dbReference type="EMBL" id="WTYV01000008">
    <property type="protein sequence ID" value="MXO73256.1"/>
    <property type="molecule type" value="Genomic_DNA"/>
</dbReference>
<dbReference type="PROSITE" id="PS01124">
    <property type="entry name" value="HTH_ARAC_FAMILY_2"/>
    <property type="match status" value="1"/>
</dbReference>
<comment type="caution">
    <text evidence="5">The sequence shown here is derived from an EMBL/GenBank/DDBJ whole genome shotgun (WGS) entry which is preliminary data.</text>
</comment>
<reference evidence="5 6" key="1">
    <citation type="submission" date="2019-12" db="EMBL/GenBank/DDBJ databases">
        <title>Genomic-based taxomic classification of the family Erythrobacteraceae.</title>
        <authorList>
            <person name="Xu L."/>
        </authorList>
    </citation>
    <scope>NUCLEOTIDE SEQUENCE [LARGE SCALE GENOMIC DNA]</scope>
    <source>
        <strain evidence="5 6">M0322</strain>
    </source>
</reference>